<evidence type="ECO:0000256" key="2">
    <source>
        <dbReference type="ARBA" id="ARBA00022801"/>
    </source>
</evidence>
<gene>
    <name evidence="4" type="ORF">SAMN04489750_2825</name>
</gene>
<dbReference type="InterPro" id="IPR051262">
    <property type="entry name" value="SMP-30/CGR1_Lactonase"/>
</dbReference>
<organism evidence="4 5">
    <name type="scientific">Branchiibius hedensis</name>
    <dbReference type="NCBI Taxonomy" id="672460"/>
    <lineage>
        <taxon>Bacteria</taxon>
        <taxon>Bacillati</taxon>
        <taxon>Actinomycetota</taxon>
        <taxon>Actinomycetes</taxon>
        <taxon>Micrococcales</taxon>
        <taxon>Dermacoccaceae</taxon>
        <taxon>Branchiibius</taxon>
    </lineage>
</organism>
<dbReference type="Proteomes" id="UP000250028">
    <property type="component" value="Unassembled WGS sequence"/>
</dbReference>
<keyword evidence="2" id="KW-0378">Hydrolase</keyword>
<evidence type="ECO:0000313" key="4">
    <source>
        <dbReference type="EMBL" id="SSA35462.1"/>
    </source>
</evidence>
<accession>A0A2Y9BUB7</accession>
<dbReference type="InterPro" id="IPR011042">
    <property type="entry name" value="6-blade_b-propeller_TolB-like"/>
</dbReference>
<dbReference type="OrthoDB" id="2633250at2"/>
<evidence type="ECO:0000259" key="3">
    <source>
        <dbReference type="Pfam" id="PF08450"/>
    </source>
</evidence>
<name>A0A2Y9BUB7_9MICO</name>
<dbReference type="AlphaFoldDB" id="A0A2Y9BUB7"/>
<dbReference type="PANTHER" id="PTHR47572:SF4">
    <property type="entry name" value="LACTONASE DRP35"/>
    <property type="match status" value="1"/>
</dbReference>
<feature type="domain" description="SMP-30/Gluconolactonase/LRE-like region" evidence="3">
    <location>
        <begin position="15"/>
        <end position="302"/>
    </location>
</feature>
<dbReference type="InterPro" id="IPR013658">
    <property type="entry name" value="SGL"/>
</dbReference>
<evidence type="ECO:0000256" key="1">
    <source>
        <dbReference type="ARBA" id="ARBA00008853"/>
    </source>
</evidence>
<dbReference type="RefSeq" id="WP_109686742.1">
    <property type="nucleotide sequence ID" value="NZ_QGDN01000001.1"/>
</dbReference>
<dbReference type="PANTHER" id="PTHR47572">
    <property type="entry name" value="LIPOPROTEIN-RELATED"/>
    <property type="match status" value="1"/>
</dbReference>
<comment type="similarity">
    <text evidence="1">Belongs to the SMP-30/CGR1 family.</text>
</comment>
<dbReference type="SUPFAM" id="SSF63829">
    <property type="entry name" value="Calcium-dependent phosphotriesterase"/>
    <property type="match status" value="1"/>
</dbReference>
<dbReference type="EMBL" id="UESZ01000001">
    <property type="protein sequence ID" value="SSA35462.1"/>
    <property type="molecule type" value="Genomic_DNA"/>
</dbReference>
<dbReference type="GO" id="GO:0016787">
    <property type="term" value="F:hydrolase activity"/>
    <property type="evidence" value="ECO:0007669"/>
    <property type="project" value="UniProtKB-KW"/>
</dbReference>
<evidence type="ECO:0000313" key="5">
    <source>
        <dbReference type="Proteomes" id="UP000250028"/>
    </source>
</evidence>
<proteinExistence type="inferred from homology"/>
<dbReference type="Pfam" id="PF08450">
    <property type="entry name" value="SGL"/>
    <property type="match status" value="1"/>
</dbReference>
<sequence length="325" mass="34761">MAVTTQIVKSGLGAPESLRWHDDALWFVDMVSDGGVWRKPLDGDPEFVTSVPGRVSGIGWLPDGRLLAVSMDERIIYRLEHDGSLAQHADFSDIASGDGNDLYVDPEGRAYVGNFGFDLHASRKVQSNSMLYAPPGPPSTPLAIFDADGQLLGKTDPLLFPNGMVVLGDGRTLVVAETLGMRLTAFTIADDGTLTDRRVWASLIPAPLWSALNHPGPLGRVTRRVSAAVDVPALAKYSNTQIAPDGIGLHSDGQTIWVANPLRNECARVAEGGNILQRVRTRQPALTCVVGGPDHDILFIGTTPDYDPDKALAAKAGLIESIPLT</sequence>
<dbReference type="Gene3D" id="2.120.10.30">
    <property type="entry name" value="TolB, C-terminal domain"/>
    <property type="match status" value="1"/>
</dbReference>
<keyword evidence="5" id="KW-1185">Reference proteome</keyword>
<reference evidence="5" key="1">
    <citation type="submission" date="2016-10" db="EMBL/GenBank/DDBJ databases">
        <authorList>
            <person name="Varghese N."/>
            <person name="Submissions S."/>
        </authorList>
    </citation>
    <scope>NUCLEOTIDE SEQUENCE [LARGE SCALE GENOMIC DNA]</scope>
    <source>
        <strain evidence="5">DSM 22951</strain>
    </source>
</reference>
<protein>
    <submittedName>
        <fullName evidence="4">Sugar lactone lactonase YvrE</fullName>
    </submittedName>
</protein>